<dbReference type="Proteomes" id="UP000186894">
    <property type="component" value="Unassembled WGS sequence"/>
</dbReference>
<evidence type="ECO:0000313" key="2">
    <source>
        <dbReference type="EMBL" id="OLP43070.1"/>
    </source>
</evidence>
<proteinExistence type="predicted"/>
<gene>
    <name evidence="2" type="ORF">BJF95_19205</name>
</gene>
<name>A0A1Q8ZMD7_9HYPH</name>
<dbReference type="EMBL" id="MKIM01000028">
    <property type="protein sequence ID" value="OLP43070.1"/>
    <property type="molecule type" value="Genomic_DNA"/>
</dbReference>
<reference evidence="2 3" key="1">
    <citation type="submission" date="2016-09" db="EMBL/GenBank/DDBJ databases">
        <title>Rhizobium oryziradicis sp. nov., isolated from the root of rice.</title>
        <authorList>
            <person name="Zhao J."/>
            <person name="Zhang X."/>
        </authorList>
    </citation>
    <scope>NUCLEOTIDE SEQUENCE [LARGE SCALE GENOMIC DNA]</scope>
    <source>
        <strain evidence="2 3">N19</strain>
    </source>
</reference>
<feature type="compositionally biased region" description="Basic and acidic residues" evidence="1">
    <location>
        <begin position="1"/>
        <end position="17"/>
    </location>
</feature>
<keyword evidence="3" id="KW-1185">Reference proteome</keyword>
<sequence length="106" mass="11957">MRHSLFENRNARRDGSPKRRISQNQIAQNQAALVEKRVDRRVICSDARLVTSDIIPNSVDQGGKLGVDMPENRPALTHFSMELPGVENVQIRIPSCFSKISLMKSK</sequence>
<dbReference type="AlphaFoldDB" id="A0A1Q8ZMD7"/>
<evidence type="ECO:0000313" key="3">
    <source>
        <dbReference type="Proteomes" id="UP000186894"/>
    </source>
</evidence>
<feature type="region of interest" description="Disordered" evidence="1">
    <location>
        <begin position="1"/>
        <end position="29"/>
    </location>
</feature>
<comment type="caution">
    <text evidence="2">The sequence shown here is derived from an EMBL/GenBank/DDBJ whole genome shotgun (WGS) entry which is preliminary data.</text>
</comment>
<evidence type="ECO:0000256" key="1">
    <source>
        <dbReference type="SAM" id="MobiDB-lite"/>
    </source>
</evidence>
<organism evidence="2 3">
    <name type="scientific">Rhizobium oryziradicis</name>
    <dbReference type="NCBI Taxonomy" id="1867956"/>
    <lineage>
        <taxon>Bacteria</taxon>
        <taxon>Pseudomonadati</taxon>
        <taxon>Pseudomonadota</taxon>
        <taxon>Alphaproteobacteria</taxon>
        <taxon>Hyphomicrobiales</taxon>
        <taxon>Rhizobiaceae</taxon>
        <taxon>Rhizobium/Agrobacterium group</taxon>
        <taxon>Rhizobium</taxon>
    </lineage>
</organism>
<protein>
    <submittedName>
        <fullName evidence="2">Uncharacterized protein</fullName>
    </submittedName>
</protein>
<accession>A0A1Q8ZMD7</accession>